<evidence type="ECO:0000259" key="7">
    <source>
        <dbReference type="Pfam" id="PF13190"/>
    </source>
</evidence>
<organism evidence="8 9">
    <name type="scientific">Propionigenium maris DSM 9537</name>
    <dbReference type="NCBI Taxonomy" id="1123000"/>
    <lineage>
        <taxon>Bacteria</taxon>
        <taxon>Fusobacteriati</taxon>
        <taxon>Fusobacteriota</taxon>
        <taxon>Fusobacteriia</taxon>
        <taxon>Fusobacteriales</taxon>
        <taxon>Fusobacteriaceae</taxon>
        <taxon>Propionigenium</taxon>
    </lineage>
</organism>
<evidence type="ECO:0000313" key="8">
    <source>
        <dbReference type="EMBL" id="GLI55367.1"/>
    </source>
</evidence>
<proteinExistence type="predicted"/>
<reference evidence="8" key="1">
    <citation type="submission" date="2022-12" db="EMBL/GenBank/DDBJ databases">
        <title>Reference genome sequencing for broad-spectrum identification of bacterial and archaeal isolates by mass spectrometry.</title>
        <authorList>
            <person name="Sekiguchi Y."/>
            <person name="Tourlousse D.M."/>
        </authorList>
    </citation>
    <scope>NUCLEOTIDE SEQUENCE</scope>
    <source>
        <strain evidence="8">10succ1</strain>
    </source>
</reference>
<name>A0A9W6LM73_9FUSO</name>
<dbReference type="Proteomes" id="UP001144471">
    <property type="component" value="Unassembled WGS sequence"/>
</dbReference>
<keyword evidence="5 6" id="KW-0472">Membrane</keyword>
<evidence type="ECO:0000256" key="1">
    <source>
        <dbReference type="ARBA" id="ARBA00004236"/>
    </source>
</evidence>
<dbReference type="Pfam" id="PF13190">
    <property type="entry name" value="PDGLE"/>
    <property type="match status" value="1"/>
</dbReference>
<dbReference type="RefSeq" id="WP_281833772.1">
    <property type="nucleotide sequence ID" value="NZ_BSDY01000003.1"/>
</dbReference>
<dbReference type="InterPro" id="IPR025937">
    <property type="entry name" value="PDGLE_dom"/>
</dbReference>
<dbReference type="AlphaFoldDB" id="A0A9W6LM73"/>
<dbReference type="GO" id="GO:0005886">
    <property type="term" value="C:plasma membrane"/>
    <property type="evidence" value="ECO:0007669"/>
    <property type="project" value="UniProtKB-SubCell"/>
</dbReference>
<dbReference type="EMBL" id="BSDY01000003">
    <property type="protein sequence ID" value="GLI55367.1"/>
    <property type="molecule type" value="Genomic_DNA"/>
</dbReference>
<feature type="transmembrane region" description="Helical" evidence="6">
    <location>
        <begin position="65"/>
        <end position="84"/>
    </location>
</feature>
<protein>
    <recommendedName>
        <fullName evidence="7">PDGLE domain-containing protein</fullName>
    </recommendedName>
</protein>
<sequence length="91" mass="10004">MKKGAYAFLLLVLIIVLLASLFASGKPDGLEFIAEQLGFIHKGVESKSLLTDYTFSPIKTEATSTMFAGILGILLCLGTIKLYTTLYRERK</sequence>
<feature type="domain" description="PDGLE" evidence="7">
    <location>
        <begin position="5"/>
        <end position="86"/>
    </location>
</feature>
<comment type="subcellular location">
    <subcellularLocation>
        <location evidence="1">Cell membrane</location>
    </subcellularLocation>
</comment>
<keyword evidence="9" id="KW-1185">Reference proteome</keyword>
<keyword evidence="2" id="KW-1003">Cell membrane</keyword>
<evidence type="ECO:0000313" key="9">
    <source>
        <dbReference type="Proteomes" id="UP001144471"/>
    </source>
</evidence>
<keyword evidence="4 6" id="KW-1133">Transmembrane helix</keyword>
<evidence type="ECO:0000256" key="4">
    <source>
        <dbReference type="ARBA" id="ARBA00022989"/>
    </source>
</evidence>
<evidence type="ECO:0000256" key="3">
    <source>
        <dbReference type="ARBA" id="ARBA00022692"/>
    </source>
</evidence>
<evidence type="ECO:0000256" key="6">
    <source>
        <dbReference type="SAM" id="Phobius"/>
    </source>
</evidence>
<evidence type="ECO:0000256" key="5">
    <source>
        <dbReference type="ARBA" id="ARBA00023136"/>
    </source>
</evidence>
<accession>A0A9W6LM73</accession>
<gene>
    <name evidence="8" type="ORF">PM10SUCC1_08810</name>
</gene>
<comment type="caution">
    <text evidence="8">The sequence shown here is derived from an EMBL/GenBank/DDBJ whole genome shotgun (WGS) entry which is preliminary data.</text>
</comment>
<keyword evidence="3 6" id="KW-0812">Transmembrane</keyword>
<evidence type="ECO:0000256" key="2">
    <source>
        <dbReference type="ARBA" id="ARBA00022475"/>
    </source>
</evidence>